<name>A0A5D4T101_9BACI</name>
<organism evidence="2 3">
    <name type="scientific">Sutcliffiella horikoshii</name>
    <dbReference type="NCBI Taxonomy" id="79883"/>
    <lineage>
        <taxon>Bacteria</taxon>
        <taxon>Bacillati</taxon>
        <taxon>Bacillota</taxon>
        <taxon>Bacilli</taxon>
        <taxon>Bacillales</taxon>
        <taxon>Bacillaceae</taxon>
        <taxon>Sutcliffiella</taxon>
    </lineage>
</organism>
<feature type="domain" description="DUF7878" evidence="1">
    <location>
        <begin position="6"/>
        <end position="134"/>
    </location>
</feature>
<dbReference type="Proteomes" id="UP000324517">
    <property type="component" value="Unassembled WGS sequence"/>
</dbReference>
<dbReference type="OrthoDB" id="2356865at2"/>
<accession>A0A5D4T101</accession>
<dbReference type="AlphaFoldDB" id="A0A5D4T101"/>
<comment type="caution">
    <text evidence="2">The sequence shown here is derived from an EMBL/GenBank/DDBJ whole genome shotgun (WGS) entry which is preliminary data.</text>
</comment>
<evidence type="ECO:0000313" key="2">
    <source>
        <dbReference type="EMBL" id="TYS69370.1"/>
    </source>
</evidence>
<dbReference type="InterPro" id="IPR057200">
    <property type="entry name" value="DUF7878"/>
</dbReference>
<proteinExistence type="predicted"/>
<gene>
    <name evidence="2" type="ORF">FZC75_17635</name>
</gene>
<evidence type="ECO:0000313" key="3">
    <source>
        <dbReference type="Proteomes" id="UP000324517"/>
    </source>
</evidence>
<dbReference type="Pfam" id="PF25297">
    <property type="entry name" value="DUF7878"/>
    <property type="match status" value="1"/>
</dbReference>
<dbReference type="EMBL" id="VTET01000009">
    <property type="protein sequence ID" value="TYS69370.1"/>
    <property type="molecule type" value="Genomic_DNA"/>
</dbReference>
<dbReference type="RefSeq" id="WP_148980220.1">
    <property type="nucleotide sequence ID" value="NZ_JBNIKO010000004.1"/>
</dbReference>
<sequence length="156" mass="18294">MNNLQFTYQFINERTAISNKHSRDVPTILSIDATLTVKIIDEVYFKADIAILEFYKALLKWKQEVTTSHIPAFHYYSIEYADYEDGAILSMLPFADKARITTIWAEVDIYSVFDQSYAVSKFKELEAILKSDIENYFQIDLKKFVRHIPYVKDTIL</sequence>
<protein>
    <recommendedName>
        <fullName evidence="1">DUF7878 domain-containing protein</fullName>
    </recommendedName>
</protein>
<evidence type="ECO:0000259" key="1">
    <source>
        <dbReference type="Pfam" id="PF25297"/>
    </source>
</evidence>
<reference evidence="2 3" key="1">
    <citation type="submission" date="2019-08" db="EMBL/GenBank/DDBJ databases">
        <title>Bacillus genomes from the desert of Cuatro Cienegas, Coahuila.</title>
        <authorList>
            <person name="Olmedo-Alvarez G."/>
        </authorList>
    </citation>
    <scope>NUCLEOTIDE SEQUENCE [LARGE SCALE GENOMIC DNA]</scope>
    <source>
        <strain evidence="2 3">CH98b_3T</strain>
    </source>
</reference>